<dbReference type="SMART" id="SM00213">
    <property type="entry name" value="UBQ"/>
    <property type="match status" value="1"/>
</dbReference>
<dbReference type="AlphaFoldDB" id="A0A1R1Y6I7"/>
<dbReference type="OrthoDB" id="1640476at2759"/>
<organism evidence="3 4">
    <name type="scientific">Smittium culicis</name>
    <dbReference type="NCBI Taxonomy" id="133412"/>
    <lineage>
        <taxon>Eukaryota</taxon>
        <taxon>Fungi</taxon>
        <taxon>Fungi incertae sedis</taxon>
        <taxon>Zoopagomycota</taxon>
        <taxon>Kickxellomycotina</taxon>
        <taxon>Harpellomycetes</taxon>
        <taxon>Harpellales</taxon>
        <taxon>Legeriomycetaceae</taxon>
        <taxon>Smittium</taxon>
    </lineage>
</organism>
<dbReference type="Gene3D" id="1.20.225.20">
    <property type="entry name" value="Ub domain-containing protein, DC-UbP/UBTD2, N-terminal domain"/>
    <property type="match status" value="1"/>
</dbReference>
<dbReference type="EMBL" id="LSSM01002291">
    <property type="protein sequence ID" value="OMJ22296.1"/>
    <property type="molecule type" value="Genomic_DNA"/>
</dbReference>
<accession>A0A1R1Y6I7</accession>
<dbReference type="PANTHER" id="PTHR13609">
    <property type="entry name" value="UBIQUITIN DOMAIN CONTAINING 1 PROTEIN-RELATED"/>
    <property type="match status" value="1"/>
</dbReference>
<dbReference type="InterPro" id="IPR000626">
    <property type="entry name" value="Ubiquitin-like_dom"/>
</dbReference>
<dbReference type="Proteomes" id="UP000187429">
    <property type="component" value="Unassembled WGS sequence"/>
</dbReference>
<feature type="region of interest" description="Disordered" evidence="1">
    <location>
        <begin position="138"/>
        <end position="161"/>
    </location>
</feature>
<gene>
    <name evidence="3" type="ORF">AYI69_g5446</name>
</gene>
<proteinExistence type="predicted"/>
<dbReference type="CDD" id="cd17039">
    <property type="entry name" value="Ubl_ubiquitin_like"/>
    <property type="match status" value="1"/>
</dbReference>
<reference evidence="4" key="1">
    <citation type="submission" date="2017-01" db="EMBL/GenBank/DDBJ databases">
        <authorList>
            <person name="Wang Y."/>
            <person name="White M."/>
            <person name="Kvist S."/>
            <person name="Moncalvo J.-M."/>
        </authorList>
    </citation>
    <scope>NUCLEOTIDE SEQUENCE [LARGE SCALE GENOMIC DNA]</scope>
    <source>
        <strain evidence="4">ID-206-W2</strain>
    </source>
</reference>
<dbReference type="Gene3D" id="3.10.20.90">
    <property type="entry name" value="Phosphatidylinositol 3-kinase Catalytic Subunit, Chain A, domain 1"/>
    <property type="match status" value="1"/>
</dbReference>
<evidence type="ECO:0000259" key="2">
    <source>
        <dbReference type="PROSITE" id="PS50053"/>
    </source>
</evidence>
<dbReference type="InterPro" id="IPR029071">
    <property type="entry name" value="Ubiquitin-like_domsf"/>
</dbReference>
<evidence type="ECO:0000313" key="3">
    <source>
        <dbReference type="EMBL" id="OMJ22296.1"/>
    </source>
</evidence>
<dbReference type="InterPro" id="IPR032752">
    <property type="entry name" value="DC-UbP/UBTD2_N"/>
</dbReference>
<dbReference type="PROSITE" id="PS50053">
    <property type="entry name" value="UBIQUITIN_2"/>
    <property type="match status" value="1"/>
</dbReference>
<keyword evidence="4" id="KW-1185">Reference proteome</keyword>
<evidence type="ECO:0000313" key="4">
    <source>
        <dbReference type="Proteomes" id="UP000187429"/>
    </source>
</evidence>
<dbReference type="InterPro" id="IPR039869">
    <property type="entry name" value="UBTD1/2"/>
</dbReference>
<comment type="caution">
    <text evidence="3">The sequence shown here is derived from an EMBL/GenBank/DDBJ whole genome shotgun (WGS) entry which is preliminary data.</text>
</comment>
<dbReference type="Pfam" id="PF00240">
    <property type="entry name" value="ubiquitin"/>
    <property type="match status" value="1"/>
</dbReference>
<feature type="domain" description="Ubiquitin-like" evidence="2">
    <location>
        <begin position="238"/>
        <end position="314"/>
    </location>
</feature>
<evidence type="ECO:0000256" key="1">
    <source>
        <dbReference type="SAM" id="MobiDB-lite"/>
    </source>
</evidence>
<feature type="compositionally biased region" description="Polar residues" evidence="1">
    <location>
        <begin position="190"/>
        <end position="211"/>
    </location>
</feature>
<feature type="region of interest" description="Disordered" evidence="1">
    <location>
        <begin position="1"/>
        <end position="20"/>
    </location>
</feature>
<dbReference type="InterPro" id="IPR038169">
    <property type="entry name" value="DC-UbP/UBTD2_N_sf"/>
</dbReference>
<dbReference type="Pfam" id="PF16455">
    <property type="entry name" value="UBD"/>
    <property type="match status" value="1"/>
</dbReference>
<dbReference type="SUPFAM" id="SSF54236">
    <property type="entry name" value="Ubiquitin-like"/>
    <property type="match status" value="1"/>
</dbReference>
<feature type="compositionally biased region" description="Basic and acidic residues" evidence="1">
    <location>
        <begin position="1"/>
        <end position="11"/>
    </location>
</feature>
<feature type="region of interest" description="Disordered" evidence="1">
    <location>
        <begin position="190"/>
        <end position="212"/>
    </location>
</feature>
<sequence length="314" mass="34690">MGSCLSRDDNALQHTSPRSTETTALNNLQRNSENNDQIDLGKNTIWSADYPITMSELIKKREIFWETAPAYGGHQEIWQALRQIIESDDYQLSIAILESANILVPSKKIVNGCFDELGYKYIIPDYCLSSPGNLINEQPVTNTSLNDSHNQNPLHFQSPSENADELPIDQLASNNNLSINFAADKTEEYTSSPKIKSNSLNNSMPSTSANDNTSLELSLLNSSITSNTSKDPESLKPFKIIIRTSSGSDIPIHITTSDTTESLKLKIYNHLSLEESNTRVILLLKGKILSQSSNLLNDLKIADGSIVQAMISSI</sequence>
<name>A0A1R1Y6I7_9FUNG</name>
<protein>
    <submittedName>
        <fullName evidence="3">Ubiquitin domain-containing protein 1</fullName>
    </submittedName>
</protein>